<feature type="compositionally biased region" description="Low complexity" evidence="6">
    <location>
        <begin position="1016"/>
        <end position="1030"/>
    </location>
</feature>
<keyword evidence="3 7" id="KW-0418">Kinase</keyword>
<dbReference type="FunFam" id="2.60.200.30:FF:000004">
    <property type="entry name" value="NAD kinase 2, chloroplastic"/>
    <property type="match status" value="1"/>
</dbReference>
<reference evidence="7 8" key="1">
    <citation type="journal article" date="2018" name="Mol. Biol. Evol.">
        <title>Broad Genomic Sampling Reveals a Smut Pathogenic Ancestry of the Fungal Clade Ustilaginomycotina.</title>
        <authorList>
            <person name="Kijpornyongpan T."/>
            <person name="Mondo S.J."/>
            <person name="Barry K."/>
            <person name="Sandor L."/>
            <person name="Lee J."/>
            <person name="Lipzen A."/>
            <person name="Pangilinan J."/>
            <person name="LaButti K."/>
            <person name="Hainaut M."/>
            <person name="Henrissat B."/>
            <person name="Grigoriev I.V."/>
            <person name="Spatafora J.W."/>
            <person name="Aime M.C."/>
        </authorList>
    </citation>
    <scope>NUCLEOTIDE SEQUENCE [LARGE SCALE GENOMIC DNA]</scope>
    <source>
        <strain evidence="7 8">MCA 5214</strain>
    </source>
</reference>
<gene>
    <name evidence="7" type="ORF">BDZ90DRAFT_233963</name>
</gene>
<keyword evidence="4" id="KW-0521">NADP</keyword>
<dbReference type="AlphaFoldDB" id="A0A316UJX0"/>
<dbReference type="GO" id="GO:0003951">
    <property type="term" value="F:NAD+ kinase activity"/>
    <property type="evidence" value="ECO:0007669"/>
    <property type="project" value="InterPro"/>
</dbReference>
<feature type="compositionally biased region" description="Acidic residues" evidence="6">
    <location>
        <begin position="757"/>
        <end position="779"/>
    </location>
</feature>
<name>A0A316UJX0_9BASI</name>
<organism evidence="7 8">
    <name type="scientific">Jaminaea rosea</name>
    <dbReference type="NCBI Taxonomy" id="1569628"/>
    <lineage>
        <taxon>Eukaryota</taxon>
        <taxon>Fungi</taxon>
        <taxon>Dikarya</taxon>
        <taxon>Basidiomycota</taxon>
        <taxon>Ustilaginomycotina</taxon>
        <taxon>Exobasidiomycetes</taxon>
        <taxon>Microstromatales</taxon>
        <taxon>Microstromatales incertae sedis</taxon>
        <taxon>Jaminaea</taxon>
    </lineage>
</organism>
<evidence type="ECO:0000256" key="1">
    <source>
        <dbReference type="ARBA" id="ARBA00010995"/>
    </source>
</evidence>
<feature type="region of interest" description="Disordered" evidence="6">
    <location>
        <begin position="620"/>
        <end position="877"/>
    </location>
</feature>
<comment type="similarity">
    <text evidence="1">Belongs to the NAD kinase family.</text>
</comment>
<dbReference type="Gene3D" id="2.60.200.30">
    <property type="entry name" value="Probable inorganic polyphosphate/atp-NAD kinase, domain 2"/>
    <property type="match status" value="1"/>
</dbReference>
<dbReference type="InterPro" id="IPR017437">
    <property type="entry name" value="ATP-NAD_kinase_PpnK-typ_C"/>
</dbReference>
<dbReference type="PANTHER" id="PTHR20275">
    <property type="entry name" value="NAD KINASE"/>
    <property type="match status" value="1"/>
</dbReference>
<feature type="compositionally biased region" description="Basic and acidic residues" evidence="6">
    <location>
        <begin position="1081"/>
        <end position="1098"/>
    </location>
</feature>
<dbReference type="Pfam" id="PF20143">
    <property type="entry name" value="NAD_kinase_C"/>
    <property type="match status" value="1"/>
</dbReference>
<feature type="compositionally biased region" description="Polar residues" evidence="6">
    <location>
        <begin position="30"/>
        <end position="44"/>
    </location>
</feature>
<proteinExistence type="inferred from homology"/>
<feature type="region of interest" description="Disordered" evidence="6">
    <location>
        <begin position="1"/>
        <end position="172"/>
    </location>
</feature>
<dbReference type="GeneID" id="37028663"/>
<keyword evidence="2" id="KW-0808">Transferase</keyword>
<keyword evidence="5" id="KW-0520">NAD</keyword>
<dbReference type="Pfam" id="PF01513">
    <property type="entry name" value="NAD_kinase"/>
    <property type="match status" value="1"/>
</dbReference>
<feature type="compositionally biased region" description="Low complexity" evidence="6">
    <location>
        <begin position="936"/>
        <end position="951"/>
    </location>
</feature>
<feature type="compositionally biased region" description="Basic and acidic residues" evidence="6">
    <location>
        <begin position="892"/>
        <end position="909"/>
    </location>
</feature>
<feature type="compositionally biased region" description="Low complexity" evidence="6">
    <location>
        <begin position="827"/>
        <end position="843"/>
    </location>
</feature>
<dbReference type="GO" id="GO:0019674">
    <property type="term" value="P:NAD+ metabolic process"/>
    <property type="evidence" value="ECO:0007669"/>
    <property type="project" value="InterPro"/>
</dbReference>
<dbReference type="RefSeq" id="XP_025360131.1">
    <property type="nucleotide sequence ID" value="XM_025506840.1"/>
</dbReference>
<dbReference type="SUPFAM" id="SSF111331">
    <property type="entry name" value="NAD kinase/diacylglycerol kinase-like"/>
    <property type="match status" value="1"/>
</dbReference>
<sequence>MSSSPPPSSSSRSLATTSSSSASPYLIHSGLQTPQVTTTHSHAQSYFEHSAVGNSSSNAITSARRGSRDSDATTQGISPSRSRRRRPRQRKAPSHRGPRGAAEPESGESDHEGDDDDRVTQQKEAQYHQPPPLHRAASSSSSTSNGTSATSASTSSQGDYDADDGDDEDKVRSLTRQLAETAVGVREMSKQLGRARVKSTINSVLIITKARDNNLIKLTRELALWLMLTPRNGSDRGVIVYVDSQLRNSKRFDAEGMQRCHPELFASSNNSTSPSRSSPDAPAASTSSSSTQSGRLRYWTADMCSRSPHLFDFVVTLGGDGTVLFCSWLFQRIVPPVMPFALGSLGFLTNFDFSDYQSVMKSALEQGIRVNLRMRFTATVYRATLPSENTRRDRQRRRAIKSGRTGEIIMRNVREGGWERIERPGGMACGPQEDEDSGGPSTAPPKKDREVMCFSTRPVETFEVLNDLVVDRGPSPYVSLLEVFGDEHHMTTAQADGLCISTPTGSTAYSLSAGGSLVHPEIPAILITPICPHTLSFRPMLLPDSMELRIAVPYNSRSTAWASFDGRGRVELRQGDHIKVTASRYPFPTICNQTQSTDWFESISRTLKWNERQRQKSFVVLEEDREQPAANTVSSDAAPVASSKKGRSSSSPSAKAKQESGQDKSRAGETEALREWRRREEGRINKIADHDGDKPEMIDIGKDEEAAQHMSPTERSERRAVQASAERTEGGRGVLMDHLSGPAKADAINAADGRSGDDDDDDDEDSDEEPEDEAFDIDDTSTAATRAPSPQQQAGGSSSSVGQSMDAAALPSALAMTRRFSSGQAKSGASTPNAGSNSASNNSGHHHHHHSHHHHRAHSHSHHHNHGHSAPVSHRPSFDHLSMLAPFTARDGSRIEFDDDSPAHSRRESSNGGSAAVANTGESASTAAQGVHSRSARSQQQPQQPQQSSSSLLNSPDRFSAAGPPAPPCALSGRHMANADFRLDDAAPASKAKSKEKARSSGTGEAGGGSVGEGGSVTTPTPTTPSEMSGALQRAEAAVKGAVKVLDRPIEPSGSGGVPAASLSSTPQDRMQAGSPTQELADARARIAELEEEARMLRGEATGGAEGRRAGGRAKSGSSSQRRGRGEKRRSGNEATSKSTEGQQGGEAASGSGGGGTALVVYGEDSSSDSGSDTSNGE</sequence>
<evidence type="ECO:0000313" key="8">
    <source>
        <dbReference type="Proteomes" id="UP000245884"/>
    </source>
</evidence>
<dbReference type="InterPro" id="IPR016064">
    <property type="entry name" value="NAD/diacylglycerol_kinase_sf"/>
</dbReference>
<dbReference type="STRING" id="1569628.A0A316UJX0"/>
<keyword evidence="8" id="KW-1185">Reference proteome</keyword>
<dbReference type="Proteomes" id="UP000245884">
    <property type="component" value="Unassembled WGS sequence"/>
</dbReference>
<feature type="compositionally biased region" description="Basic residues" evidence="6">
    <location>
        <begin position="81"/>
        <end position="98"/>
    </location>
</feature>
<dbReference type="HAMAP" id="MF_00361">
    <property type="entry name" value="NAD_kinase"/>
    <property type="match status" value="1"/>
</dbReference>
<accession>A0A316UJX0</accession>
<dbReference type="OrthoDB" id="24581at2759"/>
<dbReference type="PANTHER" id="PTHR20275:SF0">
    <property type="entry name" value="NAD KINASE"/>
    <property type="match status" value="1"/>
</dbReference>
<dbReference type="GO" id="GO:0006741">
    <property type="term" value="P:NADP+ biosynthetic process"/>
    <property type="evidence" value="ECO:0007669"/>
    <property type="project" value="InterPro"/>
</dbReference>
<feature type="region of interest" description="Disordered" evidence="6">
    <location>
        <begin position="264"/>
        <end position="291"/>
    </location>
</feature>
<evidence type="ECO:0000256" key="4">
    <source>
        <dbReference type="ARBA" id="ARBA00022857"/>
    </source>
</evidence>
<dbReference type="InterPro" id="IPR002504">
    <property type="entry name" value="NADK"/>
</dbReference>
<evidence type="ECO:0000256" key="3">
    <source>
        <dbReference type="ARBA" id="ARBA00022777"/>
    </source>
</evidence>
<dbReference type="Gene3D" id="3.40.50.10330">
    <property type="entry name" value="Probable inorganic polyphosphate/atp-NAD kinase, domain 1"/>
    <property type="match status" value="1"/>
</dbReference>
<feature type="compositionally biased region" description="Acidic residues" evidence="6">
    <location>
        <begin position="105"/>
        <end position="117"/>
    </location>
</feature>
<feature type="compositionally biased region" description="Gly residues" evidence="6">
    <location>
        <begin position="1004"/>
        <end position="1015"/>
    </location>
</feature>
<feature type="region of interest" description="Disordered" evidence="6">
    <location>
        <begin position="420"/>
        <end position="450"/>
    </location>
</feature>
<feature type="compositionally biased region" description="Low complexity" evidence="6">
    <location>
        <begin position="1168"/>
        <end position="1178"/>
    </location>
</feature>
<dbReference type="InterPro" id="IPR017438">
    <property type="entry name" value="ATP-NAD_kinase_N"/>
</dbReference>
<evidence type="ECO:0000256" key="5">
    <source>
        <dbReference type="ARBA" id="ARBA00023027"/>
    </source>
</evidence>
<feature type="compositionally biased region" description="Basic residues" evidence="6">
    <location>
        <begin position="844"/>
        <end position="867"/>
    </location>
</feature>
<feature type="compositionally biased region" description="Low complexity" evidence="6">
    <location>
        <begin position="787"/>
        <end position="804"/>
    </location>
</feature>
<feature type="compositionally biased region" description="Low complexity" evidence="6">
    <location>
        <begin position="136"/>
        <end position="156"/>
    </location>
</feature>
<evidence type="ECO:0000256" key="6">
    <source>
        <dbReference type="SAM" id="MobiDB-lite"/>
    </source>
</evidence>
<feature type="compositionally biased region" description="Polar residues" evidence="6">
    <location>
        <begin position="1062"/>
        <end position="1078"/>
    </location>
</feature>
<dbReference type="EMBL" id="KZ819675">
    <property type="protein sequence ID" value="PWN25519.1"/>
    <property type="molecule type" value="Genomic_DNA"/>
</dbReference>
<evidence type="ECO:0000256" key="2">
    <source>
        <dbReference type="ARBA" id="ARBA00022679"/>
    </source>
</evidence>
<feature type="compositionally biased region" description="Low complexity" evidence="6">
    <location>
        <begin position="9"/>
        <end position="24"/>
    </location>
</feature>
<feature type="compositionally biased region" description="Basic and acidic residues" evidence="6">
    <location>
        <begin position="656"/>
        <end position="730"/>
    </location>
</feature>
<feature type="compositionally biased region" description="Polar residues" evidence="6">
    <location>
        <begin position="52"/>
        <end position="61"/>
    </location>
</feature>
<protein>
    <submittedName>
        <fullName evidence="7">ATP-NAD kinase</fullName>
    </submittedName>
</protein>
<feature type="region of interest" description="Disordered" evidence="6">
    <location>
        <begin position="892"/>
        <end position="1178"/>
    </location>
</feature>
<feature type="compositionally biased region" description="Low complexity" evidence="6">
    <location>
        <begin position="267"/>
        <end position="291"/>
    </location>
</feature>
<evidence type="ECO:0000313" key="7">
    <source>
        <dbReference type="EMBL" id="PWN25519.1"/>
    </source>
</evidence>